<evidence type="ECO:0000259" key="3">
    <source>
        <dbReference type="Pfam" id="PF00561"/>
    </source>
</evidence>
<proteinExistence type="inferred from homology"/>
<reference evidence="5 6" key="1">
    <citation type="submission" date="2025-05" db="UniProtKB">
        <authorList>
            <consortium name="RefSeq"/>
        </authorList>
    </citation>
    <scope>IDENTIFICATION</scope>
    <source>
        <tissue evidence="5 6">Muscle</tissue>
    </source>
</reference>
<comment type="similarity">
    <text evidence="1">Belongs to the AB hydrolase superfamily.</text>
</comment>
<sequence length="310" mass="35338">MMTSERERLGPKEIQIPLSYGHLAAKDWGPPNGLPVLALHGWLDNAGSFDTLIPLLLPNLRVIALDLPGHGLSSHKPPGSIYEFVHFLVDIKRVIEFYEWKKITIIGHSLGSGLAVFFASLYPDLVERVIGIDLIKPVATPVEKITQRAAEAINQQLVLEKKRSQEPPVYTQDEALQRLIEGLQNQVTEKSAKILMKRGTRLSSDGKGLIFTRDIRARRIYLFNFDIEQQKLILSHLKCELLIIKAKGAPWFEDPEIQKYFLDLYARNSKRFQFTEVEGSHFVHLNNPERITPIINTFISKRLMENKGKL</sequence>
<dbReference type="PANTHER" id="PTHR43798:SF14">
    <property type="entry name" value="SERINE HYDROLASE-LIKE PROTEIN DDB_G0286239"/>
    <property type="match status" value="1"/>
</dbReference>
<dbReference type="SUPFAM" id="SSF53474">
    <property type="entry name" value="alpha/beta-Hydrolases"/>
    <property type="match status" value="1"/>
</dbReference>
<dbReference type="InterPro" id="IPR000073">
    <property type="entry name" value="AB_hydrolase_1"/>
</dbReference>
<dbReference type="Proteomes" id="UP000694941">
    <property type="component" value="Unplaced"/>
</dbReference>
<dbReference type="InterPro" id="IPR050266">
    <property type="entry name" value="AB_hydrolase_sf"/>
</dbReference>
<protein>
    <submittedName>
        <fullName evidence="5 6">Serine hydrolase-like protein</fullName>
    </submittedName>
</protein>
<dbReference type="PANTHER" id="PTHR43798">
    <property type="entry name" value="MONOACYLGLYCEROL LIPASE"/>
    <property type="match status" value="1"/>
</dbReference>
<dbReference type="InterPro" id="IPR029058">
    <property type="entry name" value="AB_hydrolase_fold"/>
</dbReference>
<evidence type="ECO:0000256" key="1">
    <source>
        <dbReference type="ARBA" id="ARBA00008645"/>
    </source>
</evidence>
<dbReference type="Pfam" id="PF00561">
    <property type="entry name" value="Abhydrolase_1"/>
    <property type="match status" value="1"/>
</dbReference>
<dbReference type="PRINTS" id="PR00111">
    <property type="entry name" value="ABHYDROLASE"/>
</dbReference>
<dbReference type="RefSeq" id="XP_022252979.1">
    <property type="nucleotide sequence ID" value="XM_022397271.1"/>
</dbReference>
<organism evidence="4 6">
    <name type="scientific">Limulus polyphemus</name>
    <name type="common">Atlantic horseshoe crab</name>
    <dbReference type="NCBI Taxonomy" id="6850"/>
    <lineage>
        <taxon>Eukaryota</taxon>
        <taxon>Metazoa</taxon>
        <taxon>Ecdysozoa</taxon>
        <taxon>Arthropoda</taxon>
        <taxon>Chelicerata</taxon>
        <taxon>Merostomata</taxon>
        <taxon>Xiphosura</taxon>
        <taxon>Limulidae</taxon>
        <taxon>Limulus</taxon>
    </lineage>
</organism>
<evidence type="ECO:0000313" key="6">
    <source>
        <dbReference type="RefSeq" id="XP_022252979.1"/>
    </source>
</evidence>
<gene>
    <name evidence="5 6" type="primary">LOC106468902</name>
</gene>
<evidence type="ECO:0000313" key="5">
    <source>
        <dbReference type="RefSeq" id="XP_013784805.1"/>
    </source>
</evidence>
<name>A0ABM1TAS3_LIMPO</name>
<dbReference type="RefSeq" id="XP_013784805.1">
    <property type="nucleotide sequence ID" value="XM_013929351.2"/>
</dbReference>
<keyword evidence="2" id="KW-0378">Hydrolase</keyword>
<feature type="domain" description="AB hydrolase-1" evidence="3">
    <location>
        <begin position="35"/>
        <end position="134"/>
    </location>
</feature>
<accession>A0ABM1TAS3</accession>
<keyword evidence="4" id="KW-1185">Reference proteome</keyword>
<evidence type="ECO:0000313" key="4">
    <source>
        <dbReference type="Proteomes" id="UP000694941"/>
    </source>
</evidence>
<dbReference type="GeneID" id="106468902"/>
<evidence type="ECO:0000256" key="2">
    <source>
        <dbReference type="ARBA" id="ARBA00022801"/>
    </source>
</evidence>
<dbReference type="Gene3D" id="3.40.50.1820">
    <property type="entry name" value="alpha/beta hydrolase"/>
    <property type="match status" value="1"/>
</dbReference>